<feature type="transmembrane region" description="Helical" evidence="1">
    <location>
        <begin position="33"/>
        <end position="55"/>
    </location>
</feature>
<dbReference type="AlphaFoldDB" id="A0A931CFS1"/>
<keyword evidence="4" id="KW-1185">Reference proteome</keyword>
<keyword evidence="1" id="KW-1133">Transmembrane helix</keyword>
<organism evidence="3 4">
    <name type="scientific">Actinoplanes aureus</name>
    <dbReference type="NCBI Taxonomy" id="2792083"/>
    <lineage>
        <taxon>Bacteria</taxon>
        <taxon>Bacillati</taxon>
        <taxon>Actinomycetota</taxon>
        <taxon>Actinomycetes</taxon>
        <taxon>Micromonosporales</taxon>
        <taxon>Micromonosporaceae</taxon>
        <taxon>Actinoplanes</taxon>
    </lineage>
</organism>
<name>A0A931CFS1_9ACTN</name>
<reference evidence="3" key="1">
    <citation type="submission" date="2020-11" db="EMBL/GenBank/DDBJ databases">
        <title>Isolation and identification of active actinomycetes.</title>
        <authorList>
            <person name="Sun X."/>
        </authorList>
    </citation>
    <scope>NUCLEOTIDE SEQUENCE</scope>
    <source>
        <strain evidence="3">NEAU-A11</strain>
    </source>
</reference>
<protein>
    <submittedName>
        <fullName evidence="3">DUF2231 domain-containing protein</fullName>
    </submittedName>
</protein>
<evidence type="ECO:0000256" key="1">
    <source>
        <dbReference type="SAM" id="Phobius"/>
    </source>
</evidence>
<dbReference type="InterPro" id="IPR019251">
    <property type="entry name" value="DUF2231_TM"/>
</dbReference>
<gene>
    <name evidence="3" type="ORF">I4J89_37620</name>
</gene>
<comment type="caution">
    <text evidence="3">The sequence shown here is derived from an EMBL/GenBank/DDBJ whole genome shotgun (WGS) entry which is preliminary data.</text>
</comment>
<dbReference type="Pfam" id="PF09990">
    <property type="entry name" value="DUF2231"/>
    <property type="match status" value="1"/>
</dbReference>
<feature type="transmembrane region" description="Helical" evidence="1">
    <location>
        <begin position="67"/>
        <end position="86"/>
    </location>
</feature>
<evidence type="ECO:0000259" key="2">
    <source>
        <dbReference type="Pfam" id="PF09990"/>
    </source>
</evidence>
<keyword evidence="1" id="KW-0472">Membrane</keyword>
<feature type="transmembrane region" description="Helical" evidence="1">
    <location>
        <begin position="98"/>
        <end position="117"/>
    </location>
</feature>
<dbReference type="EMBL" id="JADQTO010000025">
    <property type="protein sequence ID" value="MBG0567182.1"/>
    <property type="molecule type" value="Genomic_DNA"/>
</dbReference>
<sequence length="139" mass="14774">MLLMFPLGLFTMAVLFDLATVLGAPHLIGTLAYWNIVAGLVGGLLAALAAGVDAFGAHDPKAARISFLSLLMDFAVLILFAVLTLMRIRSPDRAADPGLLVVELVGLVLAGFGAWYGGRFGDPYAPMVRLQRRPPVPQN</sequence>
<accession>A0A931CFS1</accession>
<feature type="domain" description="DUF2231" evidence="2">
    <location>
        <begin position="1"/>
        <end position="120"/>
    </location>
</feature>
<proteinExistence type="predicted"/>
<dbReference type="Proteomes" id="UP000598146">
    <property type="component" value="Unassembled WGS sequence"/>
</dbReference>
<keyword evidence="1" id="KW-0812">Transmembrane</keyword>
<evidence type="ECO:0000313" key="4">
    <source>
        <dbReference type="Proteomes" id="UP000598146"/>
    </source>
</evidence>
<evidence type="ECO:0000313" key="3">
    <source>
        <dbReference type="EMBL" id="MBG0567182.1"/>
    </source>
</evidence>